<evidence type="ECO:0000256" key="10">
    <source>
        <dbReference type="ARBA" id="ARBA00023316"/>
    </source>
</evidence>
<proteinExistence type="inferred from homology"/>
<keyword evidence="17" id="KW-1185">Reference proteome</keyword>
<dbReference type="Pfam" id="PF01095">
    <property type="entry name" value="Pectinesterase"/>
    <property type="match status" value="1"/>
</dbReference>
<evidence type="ECO:0000256" key="12">
    <source>
        <dbReference type="PROSITE-ProRule" id="PRU10040"/>
    </source>
</evidence>
<organism evidence="16 17">
    <name type="scientific">Phaseolus coccineus</name>
    <name type="common">Scarlet runner bean</name>
    <name type="synonym">Phaseolus multiflorus</name>
    <dbReference type="NCBI Taxonomy" id="3886"/>
    <lineage>
        <taxon>Eukaryota</taxon>
        <taxon>Viridiplantae</taxon>
        <taxon>Streptophyta</taxon>
        <taxon>Embryophyta</taxon>
        <taxon>Tracheophyta</taxon>
        <taxon>Spermatophyta</taxon>
        <taxon>Magnoliopsida</taxon>
        <taxon>eudicotyledons</taxon>
        <taxon>Gunneridae</taxon>
        <taxon>Pentapetalae</taxon>
        <taxon>rosids</taxon>
        <taxon>fabids</taxon>
        <taxon>Fabales</taxon>
        <taxon>Fabaceae</taxon>
        <taxon>Papilionoideae</taxon>
        <taxon>50 kb inversion clade</taxon>
        <taxon>NPAAA clade</taxon>
        <taxon>indigoferoid/millettioid clade</taxon>
        <taxon>Phaseoleae</taxon>
        <taxon>Phaseolus</taxon>
    </lineage>
</organism>
<dbReference type="InterPro" id="IPR006501">
    <property type="entry name" value="Pectinesterase_inhib_dom"/>
</dbReference>
<comment type="catalytic activity">
    <reaction evidence="11 13">
        <text>[(1-&gt;4)-alpha-D-galacturonosyl methyl ester](n) + n H2O = [(1-&gt;4)-alpha-D-galacturonosyl](n) + n methanol + n H(+)</text>
        <dbReference type="Rhea" id="RHEA:22380"/>
        <dbReference type="Rhea" id="RHEA-COMP:14570"/>
        <dbReference type="Rhea" id="RHEA-COMP:14573"/>
        <dbReference type="ChEBI" id="CHEBI:15377"/>
        <dbReference type="ChEBI" id="CHEBI:15378"/>
        <dbReference type="ChEBI" id="CHEBI:17790"/>
        <dbReference type="ChEBI" id="CHEBI:140522"/>
        <dbReference type="ChEBI" id="CHEBI:140523"/>
        <dbReference type="EC" id="3.1.1.11"/>
    </reaction>
</comment>
<comment type="similarity">
    <text evidence="3">In the N-terminal section; belongs to the PMEI family.</text>
</comment>
<evidence type="ECO:0000313" key="16">
    <source>
        <dbReference type="EMBL" id="KAK7366512.1"/>
    </source>
</evidence>
<evidence type="ECO:0000256" key="7">
    <source>
        <dbReference type="ARBA" id="ARBA00022729"/>
    </source>
</evidence>
<dbReference type="FunFam" id="1.20.140.40:FF:000015">
    <property type="entry name" value="Pectinesterase 3"/>
    <property type="match status" value="1"/>
</dbReference>
<dbReference type="InterPro" id="IPR012334">
    <property type="entry name" value="Pectin_lyas_fold"/>
</dbReference>
<evidence type="ECO:0000256" key="3">
    <source>
        <dbReference type="ARBA" id="ARBA00006027"/>
    </source>
</evidence>
<dbReference type="SUPFAM" id="SSF51126">
    <property type="entry name" value="Pectin lyase-like"/>
    <property type="match status" value="1"/>
</dbReference>
<dbReference type="SUPFAM" id="SSF101148">
    <property type="entry name" value="Plant invertase/pectin methylesterase inhibitor"/>
    <property type="match status" value="1"/>
</dbReference>
<sequence>MHLKAMRHGQNKALVTLTSMAIQESLLERPRNSATKTICLIFSVAAVICSSAFAASYLIKSSSFLNQFSPQHLCHHALDNPSCLAHVSEVVQGPILTTTKDYNFNVFHSFLMKSTSHIQRAMNTASSVKLRINSPREEAALNDCVELMELSINRVLDSMITLTKQTIESQQDAHTWLSSVLTNHATCLDGLEGTARALMEAELEDLISRARTTLAMFVTVLPPRVVPYIDEPLNGEFPSWLSSKDRRLLESSVGDINANVVVAKDGSGKFKTVAEAVASAPDNSKTRYVIYVKKGTYKENVEIGSKKKNVMLVGDGKDVTVITGSLNYIDGTSTFKSATVAAVGDGFIGQDIWFQNTAGPQKHQAVALRVGSDQSVINRCRVDAFQDTLYAHSNRQFYRDSFITGTVDFIFGNAAVVFQKCYLVARKPMSNQKNMVTAQGREDSNQNTGTSIQQCNLTPSSDLKPVVGSIKTFLGRPWKKYSRTVVMQSTIENHIDPAGWAEWDDKSKDFLQTLYYGEYMNSGPGAGTSKRVNWPGYHKSLTAAEASKFTVKQLIQGNVWLQNTGVNYIEGL</sequence>
<dbReference type="EC" id="3.1.1.11" evidence="13"/>
<name>A0AAN9RBR7_PHACN</name>
<comment type="function">
    <text evidence="13">Acts in the modification of cell walls via demethylesterification of cell wall pectin.</text>
</comment>
<feature type="transmembrane region" description="Helical" evidence="14">
    <location>
        <begin position="38"/>
        <end position="59"/>
    </location>
</feature>
<gene>
    <name evidence="16" type="ORF">VNO80_08504</name>
</gene>
<evidence type="ECO:0000256" key="13">
    <source>
        <dbReference type="RuleBase" id="RU000589"/>
    </source>
</evidence>
<comment type="subcellular location">
    <subcellularLocation>
        <location evidence="1 13">Secreted</location>
        <location evidence="1 13">Cell wall</location>
    </subcellularLocation>
</comment>
<dbReference type="Proteomes" id="UP001374584">
    <property type="component" value="Unassembled WGS sequence"/>
</dbReference>
<dbReference type="AlphaFoldDB" id="A0AAN9RBR7"/>
<dbReference type="InterPro" id="IPR035513">
    <property type="entry name" value="Invertase/methylesterase_inhib"/>
</dbReference>
<keyword evidence="14" id="KW-0472">Membrane</keyword>
<dbReference type="FunFam" id="2.160.20.10:FF:000001">
    <property type="entry name" value="Pectinesterase"/>
    <property type="match status" value="1"/>
</dbReference>
<dbReference type="CDD" id="cd15799">
    <property type="entry name" value="PMEI-like_4"/>
    <property type="match status" value="1"/>
</dbReference>
<dbReference type="GO" id="GO:0042545">
    <property type="term" value="P:cell wall modification"/>
    <property type="evidence" value="ECO:0007669"/>
    <property type="project" value="UniProtKB-UniRule"/>
</dbReference>
<dbReference type="EMBL" id="JAYMYR010000004">
    <property type="protein sequence ID" value="KAK7366512.1"/>
    <property type="molecule type" value="Genomic_DNA"/>
</dbReference>
<dbReference type="InterPro" id="IPR018040">
    <property type="entry name" value="Pectinesterase_Tyr_AS"/>
</dbReference>
<evidence type="ECO:0000256" key="5">
    <source>
        <dbReference type="ARBA" id="ARBA00022512"/>
    </source>
</evidence>
<accession>A0AAN9RBR7</accession>
<keyword evidence="6 13" id="KW-0964">Secreted</keyword>
<evidence type="ECO:0000256" key="14">
    <source>
        <dbReference type="SAM" id="Phobius"/>
    </source>
</evidence>
<keyword evidence="5 13" id="KW-0134">Cell wall</keyword>
<dbReference type="Pfam" id="PF04043">
    <property type="entry name" value="PMEI"/>
    <property type="match status" value="1"/>
</dbReference>
<evidence type="ECO:0000256" key="1">
    <source>
        <dbReference type="ARBA" id="ARBA00004191"/>
    </source>
</evidence>
<dbReference type="Gene3D" id="1.20.140.40">
    <property type="entry name" value="Invertase/pectin methylesterase inhibitor family protein"/>
    <property type="match status" value="1"/>
</dbReference>
<keyword evidence="8 13" id="KW-0378">Hydrolase</keyword>
<protein>
    <recommendedName>
        <fullName evidence="13">Pectinesterase</fullName>
        <ecNumber evidence="13">3.1.1.11</ecNumber>
    </recommendedName>
</protein>
<evidence type="ECO:0000256" key="11">
    <source>
        <dbReference type="ARBA" id="ARBA00047928"/>
    </source>
</evidence>
<evidence type="ECO:0000256" key="8">
    <source>
        <dbReference type="ARBA" id="ARBA00022801"/>
    </source>
</evidence>
<dbReference type="InterPro" id="IPR033131">
    <property type="entry name" value="Pectinesterase_Asp_AS"/>
</dbReference>
<keyword evidence="14" id="KW-1133">Transmembrane helix</keyword>
<comment type="caution">
    <text evidence="16">The sequence shown here is derived from an EMBL/GenBank/DDBJ whole genome shotgun (WGS) entry which is preliminary data.</text>
</comment>
<keyword evidence="10 13" id="KW-0961">Cell wall biogenesis/degradation</keyword>
<evidence type="ECO:0000313" key="17">
    <source>
        <dbReference type="Proteomes" id="UP001374584"/>
    </source>
</evidence>
<dbReference type="PROSITE" id="PS00800">
    <property type="entry name" value="PECTINESTERASE_1"/>
    <property type="match status" value="1"/>
</dbReference>
<keyword evidence="7" id="KW-0732">Signal</keyword>
<dbReference type="NCBIfam" id="TIGR01614">
    <property type="entry name" value="PME_inhib"/>
    <property type="match status" value="1"/>
</dbReference>
<dbReference type="PROSITE" id="PS00503">
    <property type="entry name" value="PECTINESTERASE_2"/>
    <property type="match status" value="1"/>
</dbReference>
<evidence type="ECO:0000256" key="6">
    <source>
        <dbReference type="ARBA" id="ARBA00022525"/>
    </source>
</evidence>
<reference evidence="16 17" key="1">
    <citation type="submission" date="2024-01" db="EMBL/GenBank/DDBJ databases">
        <title>The genomes of 5 underutilized Papilionoideae crops provide insights into root nodulation and disease resistanc.</title>
        <authorList>
            <person name="Jiang F."/>
        </authorList>
    </citation>
    <scope>NUCLEOTIDE SEQUENCE [LARGE SCALE GENOMIC DNA]</scope>
    <source>
        <strain evidence="16">JINMINGXINNONG_FW02</strain>
        <tissue evidence="16">Leaves</tissue>
    </source>
</reference>
<dbReference type="Gene3D" id="2.160.20.10">
    <property type="entry name" value="Single-stranded right-handed beta-helix, Pectin lyase-like"/>
    <property type="match status" value="1"/>
</dbReference>
<evidence type="ECO:0000256" key="2">
    <source>
        <dbReference type="ARBA" id="ARBA00005184"/>
    </source>
</evidence>
<dbReference type="GO" id="GO:0045490">
    <property type="term" value="P:pectin catabolic process"/>
    <property type="evidence" value="ECO:0007669"/>
    <property type="project" value="UniProtKB-UniRule"/>
</dbReference>
<keyword evidence="14" id="KW-0812">Transmembrane</keyword>
<dbReference type="SMART" id="SM00856">
    <property type="entry name" value="PMEI"/>
    <property type="match status" value="1"/>
</dbReference>
<comment type="similarity">
    <text evidence="4">In the C-terminal section; belongs to the pectinesterase family.</text>
</comment>
<dbReference type="GO" id="GO:0004857">
    <property type="term" value="F:enzyme inhibitor activity"/>
    <property type="evidence" value="ECO:0007669"/>
    <property type="project" value="InterPro"/>
</dbReference>
<evidence type="ECO:0000256" key="9">
    <source>
        <dbReference type="ARBA" id="ARBA00023085"/>
    </source>
</evidence>
<keyword evidence="9 13" id="KW-0063">Aspartyl esterase</keyword>
<comment type="pathway">
    <text evidence="2 13">Glycan metabolism; pectin degradation; 2-dehydro-3-deoxy-D-gluconate from pectin: step 1/5.</text>
</comment>
<dbReference type="InterPro" id="IPR000070">
    <property type="entry name" value="Pectinesterase_cat"/>
</dbReference>
<evidence type="ECO:0000259" key="15">
    <source>
        <dbReference type="SMART" id="SM00856"/>
    </source>
</evidence>
<feature type="active site" evidence="12">
    <location>
        <position position="408"/>
    </location>
</feature>
<dbReference type="PANTHER" id="PTHR31707">
    <property type="entry name" value="PECTINESTERASE"/>
    <property type="match status" value="1"/>
</dbReference>
<evidence type="ECO:0000256" key="4">
    <source>
        <dbReference type="ARBA" id="ARBA00007786"/>
    </source>
</evidence>
<dbReference type="InterPro" id="IPR011050">
    <property type="entry name" value="Pectin_lyase_fold/virulence"/>
</dbReference>
<dbReference type="GO" id="GO:0030599">
    <property type="term" value="F:pectinesterase activity"/>
    <property type="evidence" value="ECO:0007669"/>
    <property type="project" value="UniProtKB-UniRule"/>
</dbReference>
<feature type="domain" description="Pectinesterase inhibitor" evidence="15">
    <location>
        <begin position="60"/>
        <end position="216"/>
    </location>
</feature>